<keyword evidence="1" id="KW-0812">Transmembrane</keyword>
<dbReference type="Proteomes" id="UP000825935">
    <property type="component" value="Chromosome 38"/>
</dbReference>
<dbReference type="EMBL" id="CM035443">
    <property type="protein sequence ID" value="KAH7278524.1"/>
    <property type="molecule type" value="Genomic_DNA"/>
</dbReference>
<organism evidence="2 3">
    <name type="scientific">Ceratopteris richardii</name>
    <name type="common">Triangle waterfern</name>
    <dbReference type="NCBI Taxonomy" id="49495"/>
    <lineage>
        <taxon>Eukaryota</taxon>
        <taxon>Viridiplantae</taxon>
        <taxon>Streptophyta</taxon>
        <taxon>Embryophyta</taxon>
        <taxon>Tracheophyta</taxon>
        <taxon>Polypodiopsida</taxon>
        <taxon>Polypodiidae</taxon>
        <taxon>Polypodiales</taxon>
        <taxon>Pteridineae</taxon>
        <taxon>Pteridaceae</taxon>
        <taxon>Parkerioideae</taxon>
        <taxon>Ceratopteris</taxon>
    </lineage>
</organism>
<gene>
    <name evidence="2" type="ORF">KP509_38G045000</name>
</gene>
<keyword evidence="1" id="KW-0472">Membrane</keyword>
<comment type="caution">
    <text evidence="2">The sequence shown here is derived from an EMBL/GenBank/DDBJ whole genome shotgun (WGS) entry which is preliminary data.</text>
</comment>
<reference evidence="2" key="1">
    <citation type="submission" date="2021-08" db="EMBL/GenBank/DDBJ databases">
        <title>WGS assembly of Ceratopteris richardii.</title>
        <authorList>
            <person name="Marchant D.B."/>
            <person name="Chen G."/>
            <person name="Jenkins J."/>
            <person name="Shu S."/>
            <person name="Leebens-Mack J."/>
            <person name="Grimwood J."/>
            <person name="Schmutz J."/>
            <person name="Soltis P."/>
            <person name="Soltis D."/>
            <person name="Chen Z.-H."/>
        </authorList>
    </citation>
    <scope>NUCLEOTIDE SEQUENCE</scope>
    <source>
        <strain evidence="2">Whitten #5841</strain>
        <tissue evidence="2">Leaf</tissue>
    </source>
</reference>
<dbReference type="AlphaFoldDB" id="A0A8T2Q444"/>
<evidence type="ECO:0000256" key="1">
    <source>
        <dbReference type="SAM" id="Phobius"/>
    </source>
</evidence>
<keyword evidence="3" id="KW-1185">Reference proteome</keyword>
<evidence type="ECO:0000313" key="3">
    <source>
        <dbReference type="Proteomes" id="UP000825935"/>
    </source>
</evidence>
<feature type="transmembrane region" description="Helical" evidence="1">
    <location>
        <begin position="37"/>
        <end position="61"/>
    </location>
</feature>
<sequence>MLSPRLNPVLLRLDSGIIASLYLVVMTNRHGAHMLYLPFMNLAMCLILFNTGISYVVLAFYELGHVLDLIQYRNLSTMIMCCMSMQDRNLSYIAKKAGYVV</sequence>
<evidence type="ECO:0000313" key="2">
    <source>
        <dbReference type="EMBL" id="KAH7278524.1"/>
    </source>
</evidence>
<proteinExistence type="predicted"/>
<keyword evidence="1" id="KW-1133">Transmembrane helix</keyword>
<feature type="transmembrane region" description="Helical" evidence="1">
    <location>
        <begin position="6"/>
        <end position="25"/>
    </location>
</feature>
<name>A0A8T2Q444_CERRI</name>
<protein>
    <submittedName>
        <fullName evidence="2">Uncharacterized protein</fullName>
    </submittedName>
</protein>
<accession>A0A8T2Q444</accession>